<evidence type="ECO:0000313" key="1">
    <source>
        <dbReference type="EMBL" id="SNW62775.1"/>
    </source>
</evidence>
<sequence>MMNRIIILLLFVSTISASRYHGLKFERSFEAQGKTLTYSTPDGTKLVESESTFALNYQEKKIYLDIGGGNGRMIFLPNATYAIFGSSASERCYIIKNVNGIPHTFMDEINNKASLRNLYTVQDSLNMKQRGEKVRPLTLKTEFDDFPIPVDRYDEYTGLSSGNKRCKFPYTALISLDFEFDCIRDISMVRKINVDGRNIVHYHRIKYNNFLHRAPYNGYFTIPSICYNPIDWCSTQGLI</sequence>
<accession>A0A2I2L5E3</accession>
<name>A0A2I2L5E3_9VIRU</name>
<dbReference type="EMBL" id="LT906555">
    <property type="protein sequence ID" value="SNW62775.1"/>
    <property type="molecule type" value="Genomic_DNA"/>
</dbReference>
<keyword evidence="2" id="KW-1185">Reference proteome</keyword>
<gene>
    <name evidence="1" type="ORF">ORPV_871</name>
</gene>
<organism evidence="1">
    <name type="scientific">Orpheovirus IHUMI-LCC2</name>
    <dbReference type="NCBI Taxonomy" id="2023057"/>
    <lineage>
        <taxon>Viruses</taxon>
        <taxon>Varidnaviria</taxon>
        <taxon>Bamfordvirae</taxon>
        <taxon>Nucleocytoviricota</taxon>
        <taxon>Megaviricetes</taxon>
        <taxon>Pimascovirales</taxon>
        <taxon>Ocovirineae</taxon>
        <taxon>Orpheoviridae</taxon>
        <taxon>Alphaorpheovirus</taxon>
        <taxon>Alphaorpheovirus massiliense</taxon>
    </lineage>
</organism>
<dbReference type="KEGG" id="vg:35382707"/>
<reference evidence="1" key="1">
    <citation type="submission" date="2017-08" db="EMBL/GenBank/DDBJ databases">
        <authorList>
            <consortium name="Urmite Genomes"/>
        </authorList>
    </citation>
    <scope>NUCLEOTIDE SEQUENCE [LARGE SCALE GENOMIC DNA]</scope>
    <source>
        <strain evidence="1">IHUMI-LCC2</strain>
    </source>
</reference>
<dbReference type="RefSeq" id="YP_009449077.1">
    <property type="nucleotide sequence ID" value="NC_036594.1"/>
</dbReference>
<protein>
    <submittedName>
        <fullName evidence="1">Uncharacterized protein</fullName>
    </submittedName>
</protein>
<evidence type="ECO:0000313" key="2">
    <source>
        <dbReference type="Proteomes" id="UP000236316"/>
    </source>
</evidence>
<dbReference type="Proteomes" id="UP000236316">
    <property type="component" value="Segment"/>
</dbReference>
<dbReference type="GeneID" id="35382707"/>
<proteinExistence type="predicted"/>